<protein>
    <recommendedName>
        <fullName evidence="3 4">Protein GrpE</fullName>
    </recommendedName>
    <alternativeName>
        <fullName evidence="3">HSP-70 cofactor</fullName>
    </alternativeName>
</protein>
<comment type="subunit">
    <text evidence="3">Homodimer.</text>
</comment>
<dbReference type="GO" id="GO:0006457">
    <property type="term" value="P:protein folding"/>
    <property type="evidence" value="ECO:0007669"/>
    <property type="project" value="InterPro"/>
</dbReference>
<name>A0A2M8EM33_UNCKA</name>
<dbReference type="GO" id="GO:0042803">
    <property type="term" value="F:protein homodimerization activity"/>
    <property type="evidence" value="ECO:0007669"/>
    <property type="project" value="InterPro"/>
</dbReference>
<keyword evidence="2 3" id="KW-0143">Chaperone</keyword>
<evidence type="ECO:0000313" key="6">
    <source>
        <dbReference type="EMBL" id="PJC23791.1"/>
    </source>
</evidence>
<comment type="function">
    <text evidence="3 4">Participates actively in the response to hyperosmotic and heat shock by preventing the aggregation of stress-denatured proteins, in association with DnaK and GrpE. It is the nucleotide exchange factor for DnaK and may function as a thermosensor. Unfolded proteins bind initially to DnaJ; upon interaction with the DnaJ-bound protein, DnaK hydrolyzes its bound ATP, resulting in the formation of a stable complex. GrpE releases ADP from DnaK; ATP binding to DnaK triggers the release of the substrate protein, thus completing the reaction cycle. Several rounds of ATP-dependent interactions between DnaJ, DnaK and GrpE are required for fully efficient folding.</text>
</comment>
<accession>A0A2M8EM33</accession>
<comment type="similarity">
    <text evidence="1 3 5">Belongs to the GrpE family.</text>
</comment>
<dbReference type="InterPro" id="IPR000740">
    <property type="entry name" value="GrpE"/>
</dbReference>
<evidence type="ECO:0000256" key="1">
    <source>
        <dbReference type="ARBA" id="ARBA00009054"/>
    </source>
</evidence>
<comment type="caution">
    <text evidence="6">The sequence shown here is derived from an EMBL/GenBank/DDBJ whole genome shotgun (WGS) entry which is preliminary data.</text>
</comment>
<sequence length="154" mass="17446">MSKIKESIETKHECKNCEELKLKVLDLENSYKRALADYTNLSKRYDEDKIKIISFANEILITKMLGVLDDLEESQKHVKSDGIDMVIQKFKKVLTEAGITELNPINEIFDPISHEALDLVNGEKDKIIIVNRKGYLLSDKVIRPALVSVGNGNS</sequence>
<dbReference type="PANTHER" id="PTHR21237:SF23">
    <property type="entry name" value="GRPE PROTEIN HOMOLOG, MITOCHONDRIAL"/>
    <property type="match status" value="1"/>
</dbReference>
<comment type="subcellular location">
    <subcellularLocation>
        <location evidence="3">Cytoplasm</location>
    </subcellularLocation>
</comment>
<dbReference type="Gene3D" id="2.30.22.10">
    <property type="entry name" value="Head domain of nucleotide exchange factor GrpE"/>
    <property type="match status" value="1"/>
</dbReference>
<evidence type="ECO:0000256" key="2">
    <source>
        <dbReference type="ARBA" id="ARBA00023186"/>
    </source>
</evidence>
<organism evidence="6 7">
    <name type="scientific">candidate division WWE3 bacterium CG_4_9_14_0_2_um_filter_35_11</name>
    <dbReference type="NCBI Taxonomy" id="1975077"/>
    <lineage>
        <taxon>Bacteria</taxon>
        <taxon>Katanobacteria</taxon>
    </lineage>
</organism>
<reference evidence="7" key="1">
    <citation type="submission" date="2017-09" db="EMBL/GenBank/DDBJ databases">
        <title>Depth-based differentiation of microbial function through sediment-hosted aquifers and enrichment of novel symbionts in the deep terrestrial subsurface.</title>
        <authorList>
            <person name="Probst A.J."/>
            <person name="Ladd B."/>
            <person name="Jarett J.K."/>
            <person name="Geller-Mcgrath D.E."/>
            <person name="Sieber C.M.K."/>
            <person name="Emerson J.B."/>
            <person name="Anantharaman K."/>
            <person name="Thomas B.C."/>
            <person name="Malmstrom R."/>
            <person name="Stieglmeier M."/>
            <person name="Klingl A."/>
            <person name="Woyke T."/>
            <person name="Ryan C.M."/>
            <person name="Banfield J.F."/>
        </authorList>
    </citation>
    <scope>NUCLEOTIDE SEQUENCE [LARGE SCALE GENOMIC DNA]</scope>
</reference>
<proteinExistence type="inferred from homology"/>
<dbReference type="InterPro" id="IPR013805">
    <property type="entry name" value="GrpE_CC"/>
</dbReference>
<dbReference type="Gene3D" id="3.90.20.20">
    <property type="match status" value="1"/>
</dbReference>
<dbReference type="Proteomes" id="UP000229756">
    <property type="component" value="Unassembled WGS sequence"/>
</dbReference>
<evidence type="ECO:0000256" key="3">
    <source>
        <dbReference type="HAMAP-Rule" id="MF_01151"/>
    </source>
</evidence>
<keyword evidence="3" id="KW-0963">Cytoplasm</keyword>
<dbReference type="HAMAP" id="MF_01151">
    <property type="entry name" value="GrpE"/>
    <property type="match status" value="1"/>
</dbReference>
<dbReference type="Pfam" id="PF01025">
    <property type="entry name" value="GrpE"/>
    <property type="match status" value="1"/>
</dbReference>
<dbReference type="EMBL" id="PFSJ01000011">
    <property type="protein sequence ID" value="PJC23791.1"/>
    <property type="molecule type" value="Genomic_DNA"/>
</dbReference>
<dbReference type="GO" id="GO:0051082">
    <property type="term" value="F:unfolded protein binding"/>
    <property type="evidence" value="ECO:0007669"/>
    <property type="project" value="TreeGrafter"/>
</dbReference>
<dbReference type="InterPro" id="IPR009012">
    <property type="entry name" value="GrpE_head"/>
</dbReference>
<gene>
    <name evidence="3 6" type="primary">grpE</name>
    <name evidence="6" type="ORF">CO058_01620</name>
</gene>
<dbReference type="PRINTS" id="PR00773">
    <property type="entry name" value="GRPEPROTEIN"/>
</dbReference>
<dbReference type="PROSITE" id="PS01071">
    <property type="entry name" value="GRPE"/>
    <property type="match status" value="1"/>
</dbReference>
<dbReference type="CDD" id="cd00446">
    <property type="entry name" value="GrpE"/>
    <property type="match status" value="1"/>
</dbReference>
<evidence type="ECO:0000313" key="7">
    <source>
        <dbReference type="Proteomes" id="UP000229756"/>
    </source>
</evidence>
<evidence type="ECO:0000256" key="5">
    <source>
        <dbReference type="RuleBase" id="RU004478"/>
    </source>
</evidence>
<keyword evidence="3 4" id="KW-0346">Stress response</keyword>
<dbReference type="SUPFAM" id="SSF58014">
    <property type="entry name" value="Coiled-coil domain of nucleotide exchange factor GrpE"/>
    <property type="match status" value="1"/>
</dbReference>
<dbReference type="PANTHER" id="PTHR21237">
    <property type="entry name" value="GRPE PROTEIN"/>
    <property type="match status" value="1"/>
</dbReference>
<dbReference type="SUPFAM" id="SSF51064">
    <property type="entry name" value="Head domain of nucleotide exchange factor GrpE"/>
    <property type="match status" value="1"/>
</dbReference>
<dbReference type="GO" id="GO:0005737">
    <property type="term" value="C:cytoplasm"/>
    <property type="evidence" value="ECO:0007669"/>
    <property type="project" value="UniProtKB-SubCell"/>
</dbReference>
<dbReference type="GO" id="GO:0051087">
    <property type="term" value="F:protein-folding chaperone binding"/>
    <property type="evidence" value="ECO:0007669"/>
    <property type="project" value="InterPro"/>
</dbReference>
<dbReference type="AlphaFoldDB" id="A0A2M8EM33"/>
<evidence type="ECO:0000256" key="4">
    <source>
        <dbReference type="RuleBase" id="RU000639"/>
    </source>
</evidence>
<dbReference type="GO" id="GO:0000774">
    <property type="term" value="F:adenyl-nucleotide exchange factor activity"/>
    <property type="evidence" value="ECO:0007669"/>
    <property type="project" value="InterPro"/>
</dbReference>